<evidence type="ECO:0000313" key="10">
    <source>
        <dbReference type="Proteomes" id="UP000184406"/>
    </source>
</evidence>
<dbReference type="AlphaFoldDB" id="A0A1M4W030"/>
<dbReference type="InterPro" id="IPR008969">
    <property type="entry name" value="CarboxyPept-like_regulatory"/>
</dbReference>
<dbReference type="InterPro" id="IPR036942">
    <property type="entry name" value="Beta-barrel_TonB_sf"/>
</dbReference>
<evidence type="ECO:0000259" key="8">
    <source>
        <dbReference type="Pfam" id="PF07715"/>
    </source>
</evidence>
<dbReference type="InterPro" id="IPR023996">
    <property type="entry name" value="TonB-dep_OMP_SusC/RagA"/>
</dbReference>
<dbReference type="GO" id="GO:0009279">
    <property type="term" value="C:cell outer membrane"/>
    <property type="evidence" value="ECO:0007669"/>
    <property type="project" value="UniProtKB-SubCell"/>
</dbReference>
<evidence type="ECO:0000256" key="7">
    <source>
        <dbReference type="PROSITE-ProRule" id="PRU01360"/>
    </source>
</evidence>
<reference evidence="10" key="1">
    <citation type="submission" date="2016-11" db="EMBL/GenBank/DDBJ databases">
        <authorList>
            <person name="Varghese N."/>
            <person name="Submissions S."/>
        </authorList>
    </citation>
    <scope>NUCLEOTIDE SEQUENCE [LARGE SCALE GENOMIC DNA]</scope>
    <source>
        <strain evidence="10">DSM 17539</strain>
    </source>
</reference>
<dbReference type="Gene3D" id="2.170.130.10">
    <property type="entry name" value="TonB-dependent receptor, plug domain"/>
    <property type="match status" value="1"/>
</dbReference>
<organism evidence="9 10">
    <name type="scientific">Arenibacter palladensis</name>
    <dbReference type="NCBI Taxonomy" id="237373"/>
    <lineage>
        <taxon>Bacteria</taxon>
        <taxon>Pseudomonadati</taxon>
        <taxon>Bacteroidota</taxon>
        <taxon>Flavobacteriia</taxon>
        <taxon>Flavobacteriales</taxon>
        <taxon>Flavobacteriaceae</taxon>
        <taxon>Arenibacter</taxon>
    </lineage>
</organism>
<name>A0A1M4W030_9FLAO</name>
<keyword evidence="6 7" id="KW-0998">Cell outer membrane</keyword>
<dbReference type="NCBIfam" id="TIGR04056">
    <property type="entry name" value="OMP_RagA_SusC"/>
    <property type="match status" value="1"/>
</dbReference>
<keyword evidence="10" id="KW-1185">Reference proteome</keyword>
<dbReference type="InterPro" id="IPR039426">
    <property type="entry name" value="TonB-dep_rcpt-like"/>
</dbReference>
<keyword evidence="5 7" id="KW-0472">Membrane</keyword>
<comment type="similarity">
    <text evidence="7">Belongs to the TonB-dependent receptor family.</text>
</comment>
<dbReference type="SUPFAM" id="SSF56935">
    <property type="entry name" value="Porins"/>
    <property type="match status" value="1"/>
</dbReference>
<dbReference type="Pfam" id="PF13715">
    <property type="entry name" value="CarbopepD_reg_2"/>
    <property type="match status" value="1"/>
</dbReference>
<dbReference type="Gene3D" id="2.40.170.20">
    <property type="entry name" value="TonB-dependent receptor, beta-barrel domain"/>
    <property type="match status" value="1"/>
</dbReference>
<feature type="domain" description="TonB-dependent receptor plug" evidence="8">
    <location>
        <begin position="233"/>
        <end position="339"/>
    </location>
</feature>
<dbReference type="Proteomes" id="UP000184406">
    <property type="component" value="Unassembled WGS sequence"/>
</dbReference>
<evidence type="ECO:0000256" key="1">
    <source>
        <dbReference type="ARBA" id="ARBA00004571"/>
    </source>
</evidence>
<dbReference type="SUPFAM" id="SSF49464">
    <property type="entry name" value="Carboxypeptidase regulatory domain-like"/>
    <property type="match status" value="1"/>
</dbReference>
<keyword evidence="4 7" id="KW-0812">Transmembrane</keyword>
<evidence type="ECO:0000313" key="9">
    <source>
        <dbReference type="EMBL" id="SHE74654.1"/>
    </source>
</evidence>
<accession>A0A1M4W030</accession>
<comment type="subcellular location">
    <subcellularLocation>
        <location evidence="1 7">Cell outer membrane</location>
        <topology evidence="1 7">Multi-pass membrane protein</topology>
    </subcellularLocation>
</comment>
<gene>
    <name evidence="9" type="ORF">SAMN03080594_1011159</name>
</gene>
<dbReference type="FunFam" id="2.170.130.10:FF:000003">
    <property type="entry name" value="SusC/RagA family TonB-linked outer membrane protein"/>
    <property type="match status" value="1"/>
</dbReference>
<evidence type="ECO:0000256" key="6">
    <source>
        <dbReference type="ARBA" id="ARBA00023237"/>
    </source>
</evidence>
<dbReference type="InterPro" id="IPR037066">
    <property type="entry name" value="Plug_dom_sf"/>
</dbReference>
<evidence type="ECO:0000256" key="3">
    <source>
        <dbReference type="ARBA" id="ARBA00022452"/>
    </source>
</evidence>
<evidence type="ECO:0000256" key="2">
    <source>
        <dbReference type="ARBA" id="ARBA00022448"/>
    </source>
</evidence>
<dbReference type="InterPro" id="IPR012910">
    <property type="entry name" value="Plug_dom"/>
</dbReference>
<evidence type="ECO:0000256" key="4">
    <source>
        <dbReference type="ARBA" id="ARBA00022692"/>
    </source>
</evidence>
<proteinExistence type="inferred from homology"/>
<evidence type="ECO:0000256" key="5">
    <source>
        <dbReference type="ARBA" id="ARBA00023136"/>
    </source>
</evidence>
<keyword evidence="2 7" id="KW-0813">Transport</keyword>
<dbReference type="EMBL" id="FQUX01000001">
    <property type="protein sequence ID" value="SHE74654.1"/>
    <property type="molecule type" value="Genomic_DNA"/>
</dbReference>
<dbReference type="Pfam" id="PF07715">
    <property type="entry name" value="Plug"/>
    <property type="match status" value="1"/>
</dbReference>
<dbReference type="RefSeq" id="WP_218587888.1">
    <property type="nucleotide sequence ID" value="NZ_FQUX01000001.1"/>
</dbReference>
<dbReference type="NCBIfam" id="TIGR04057">
    <property type="entry name" value="SusC_RagA_signa"/>
    <property type="match status" value="1"/>
</dbReference>
<protein>
    <submittedName>
        <fullName evidence="9">TonB-linked outer membrane protein, SusC/RagA family</fullName>
    </submittedName>
</protein>
<sequence length="1164" mass="128851">MKKPLNQRRLGKPLLKFDLKMKLTTLLLFTTLLGLQANDSYAQKTKVTLAVENATVRDIIDDIESTTKFRFIYKVKDVNLQRKLSLSVNKEHIDTVLRSLFGSTHTAYKVRGTQIILTQDENLKIPQTVSKQSDNDSKQDQVLVSGLITDESGVPMPGANIVEKGTTNGTQADFDGKFSIQLDSENATLVVSYIGFATQEVALNGRTDISVILKEDAAGLDEIVVVGYATQKKSTLTGSVSTMQGKEIASIPTSNVSQNLAGRMTGVSMRPNGGAPGSDNPDIYIRGVVSTGNTSPLIVVDGIRRDNMSQIDPNVIESVTVLKDAAAVAPFGIGGANGVIVITTKKGKTGKPTISLSSSYGFQNPTYLPEMLSARDYMALQNEGYFNLNPSGTTPPNDPGLIADYNQLHLSDPYKYPDSNFTDEFAKNTGVSINNFQISGGTDVIKYNAGLGYFDQEGIFDPVGYQRYNYNMSLDIQATKTTKFGMSLYGSIEHTDGIDADENLTHLMRSFYKFVPIQTLRYPEGDKWGESSGGSPVGVLESEGYRKDEDNTLLSSVYVEQELPFIPGLKVKGVFSYDPTTNNDKLWHVPFIFYNIDLDQQPYTYTEAISLQEGAGQPYTWLQLENRRQTKFTYQGYLNYDRIFGDHSVSALFVAEARETKNDFFNARRNNFAIEIDELSLGSSDKLDYDNGGSSGTASEIGYVYRLGYTFKDKYILEASGRYDGHYSFAPGERWGYFPAFSAAWRISEESFMKEMTSVNSLKVRSSWGKSGNLPYIDGNLAAFQYLAGYDLRGNAYAFGNGSLVQGSRVSTEPNPNITWEISTKFDIGFDLTMWNGLFNMEFDFFHEDRTGMLLAPQVTVPVEYGLALSQENKGSMDNNGFEVGLGTQKMWDNGFRFSLNANLSYAENNMLEVFQSDAERDNPNRTRVGRPFGTPYGYKSLGLFSTADDTNGDGIINSTDGYNVVQFGDLHPGDVRYADLSGPDGTPDGIIDSNDQTVIGNPVYPSVTYGFNTTAEYKGFNLSLFFQGVANSDINIQTFLTSPFANNGSNTSYEYFNNRWTPDHQNASYPRATPSPYSNNTQASDFWMVDTGYVRLKTAVLGYTLPKSVSEKLNMESISLRLTGQNLFTISKLDFIDPELGYTDRENSYPITKTLSFGVDISF</sequence>
<dbReference type="InterPro" id="IPR023997">
    <property type="entry name" value="TonB-dep_OMP_SusC/RagA_CS"/>
</dbReference>
<dbReference type="PROSITE" id="PS52016">
    <property type="entry name" value="TONB_DEPENDENT_REC_3"/>
    <property type="match status" value="1"/>
</dbReference>
<dbReference type="Gene3D" id="2.60.40.1120">
    <property type="entry name" value="Carboxypeptidase-like, regulatory domain"/>
    <property type="match status" value="1"/>
</dbReference>
<keyword evidence="3 7" id="KW-1134">Transmembrane beta strand</keyword>